<evidence type="ECO:0000256" key="3">
    <source>
        <dbReference type="ARBA" id="ARBA00011643"/>
    </source>
</evidence>
<dbReference type="Pfam" id="PF00208">
    <property type="entry name" value="ELFV_dehydrog"/>
    <property type="match status" value="1"/>
</dbReference>
<comment type="function">
    <text evidence="1">Catalyzes the reversible oxidative deamination of glutamate to alpha-ketoglutarate and ammonia.</text>
</comment>
<dbReference type="InterPro" id="IPR036291">
    <property type="entry name" value="NAD(P)-bd_dom_sf"/>
</dbReference>
<dbReference type="AlphaFoldDB" id="A0A0F7K0Z4"/>
<keyword evidence="8" id="KW-0520">NAD</keyword>
<dbReference type="PANTHER" id="PTHR43571">
    <property type="entry name" value="NADP-SPECIFIC GLUTAMATE DEHYDROGENASE 1-RELATED"/>
    <property type="match status" value="1"/>
</dbReference>
<feature type="active site" description="Proton donor" evidence="7">
    <location>
        <position position="125"/>
    </location>
</feature>
<feature type="binding site" evidence="8">
    <location>
        <position position="113"/>
    </location>
    <ligand>
        <name>substrate</name>
    </ligand>
</feature>
<dbReference type="FunFam" id="1.10.285.10:FF:000001">
    <property type="entry name" value="Glutamate dehydrogenase"/>
    <property type="match status" value="1"/>
</dbReference>
<feature type="site" description="Important for catalysis" evidence="9">
    <location>
        <position position="165"/>
    </location>
</feature>
<name>A0A0F7K0Z4_9GAMM</name>
<dbReference type="Proteomes" id="UP000034410">
    <property type="component" value="Chromosome"/>
</dbReference>
<dbReference type="InterPro" id="IPR033922">
    <property type="entry name" value="NAD_bind_Glu_DH"/>
</dbReference>
<dbReference type="EMBL" id="CP011412">
    <property type="protein sequence ID" value="AKH20643.1"/>
    <property type="molecule type" value="Genomic_DNA"/>
</dbReference>
<evidence type="ECO:0000259" key="11">
    <source>
        <dbReference type="SMART" id="SM00839"/>
    </source>
</evidence>
<feature type="binding site" evidence="8">
    <location>
        <position position="208"/>
    </location>
    <ligand>
        <name>NAD(+)</name>
        <dbReference type="ChEBI" id="CHEBI:57540"/>
    </ligand>
</feature>
<comment type="similarity">
    <text evidence="2 6 10">Belongs to the Glu/Leu/Phe/Val dehydrogenases family.</text>
</comment>
<dbReference type="GO" id="GO:0000166">
    <property type="term" value="F:nucleotide binding"/>
    <property type="evidence" value="ECO:0007669"/>
    <property type="project" value="UniProtKB-KW"/>
</dbReference>
<feature type="domain" description="Glutamate/phenylalanine/leucine/valine/L-tryptophan dehydrogenase C-terminal" evidence="11">
    <location>
        <begin position="201"/>
        <end position="448"/>
    </location>
</feature>
<feature type="binding site" evidence="8">
    <location>
        <position position="89"/>
    </location>
    <ligand>
        <name>substrate</name>
    </ligand>
</feature>
<feature type="binding site" evidence="8">
    <location>
        <position position="382"/>
    </location>
    <ligand>
        <name>substrate</name>
    </ligand>
</feature>
<evidence type="ECO:0000256" key="4">
    <source>
        <dbReference type="ARBA" id="ARBA00023002"/>
    </source>
</evidence>
<dbReference type="PIRSF" id="PIRSF000185">
    <property type="entry name" value="Glu_DH"/>
    <property type="match status" value="1"/>
</dbReference>
<proteinExistence type="inferred from homology"/>
<evidence type="ECO:0000313" key="13">
    <source>
        <dbReference type="Proteomes" id="UP000034410"/>
    </source>
</evidence>
<protein>
    <recommendedName>
        <fullName evidence="6">Glutamate dehydrogenase</fullName>
    </recommendedName>
</protein>
<dbReference type="SMART" id="SM00839">
    <property type="entry name" value="ELFV_dehydrog"/>
    <property type="match status" value="1"/>
</dbReference>
<evidence type="ECO:0000313" key="12">
    <source>
        <dbReference type="EMBL" id="AKH20643.1"/>
    </source>
</evidence>
<dbReference type="PRINTS" id="PR00082">
    <property type="entry name" value="GLFDHDRGNASE"/>
</dbReference>
<dbReference type="InterPro" id="IPR006096">
    <property type="entry name" value="Glu/Leu/Phe/Val/Trp_DH_C"/>
</dbReference>
<dbReference type="GO" id="GO:0004354">
    <property type="term" value="F:glutamate dehydrogenase (NADP+) activity"/>
    <property type="evidence" value="ECO:0007669"/>
    <property type="project" value="UniProtKB-EC"/>
</dbReference>
<dbReference type="Gene3D" id="3.40.50.10860">
    <property type="entry name" value="Leucine Dehydrogenase, chain A, domain 1"/>
    <property type="match status" value="1"/>
</dbReference>
<evidence type="ECO:0000256" key="7">
    <source>
        <dbReference type="PIRSR" id="PIRSR000185-1"/>
    </source>
</evidence>
<dbReference type="OrthoDB" id="9803297at2"/>
<dbReference type="SUPFAM" id="SSF51735">
    <property type="entry name" value="NAD(P)-binding Rossmann-fold domains"/>
    <property type="match status" value="1"/>
</dbReference>
<dbReference type="Gene3D" id="3.40.50.720">
    <property type="entry name" value="NAD(P)-binding Rossmann-like Domain"/>
    <property type="match status" value="1"/>
</dbReference>
<sequence length="450" mass="49286">MTYIHQTILKLEHSSPAQTEFYQAVEEVLDSLRPILENDEIYRHQAIIERLVEPERQIMFRVPWVNDAGEIQVNKGYRIEFNSALGPYKGGLRFHPSVNASIIKFLGFEQVFKNALTGLPLGAGKGGANFDPKGKSDAEIMRFCQSFMNEMYRHLGPTIDVPAGDIGVGAREIGYLFGQYKRLSGRYDGVLTGKSLLWGGSLARREATGYGCAYFAQYMLEAKGDSLAGKRCLVSGAGNVAIYAIEKLYQLGALPITCSDSSGTLYHADGINLDTLKNVKEVRKARLNIYLDSHPDAKFIPASEYPEDGHAVWRIPGDLAFPCATQNELSAADAETLLGNGCIGVAEGANMPTTQEAADLFLDAKICFGPGKAANAGGVSVSQLEMAQNASMQYWSFDEVDRRLKEIMARIYRNTSETAKEFGEPHNLVLGANIAGFRRVADAMIEQGVV</sequence>
<dbReference type="InterPro" id="IPR046346">
    <property type="entry name" value="Aminoacid_DH-like_N_sf"/>
</dbReference>
<keyword evidence="13" id="KW-1185">Reference proteome</keyword>
<evidence type="ECO:0000256" key="6">
    <source>
        <dbReference type="PIRNR" id="PIRNR000185"/>
    </source>
</evidence>
<dbReference type="Pfam" id="PF02812">
    <property type="entry name" value="ELFV_dehydrog_N"/>
    <property type="match status" value="1"/>
</dbReference>
<gene>
    <name evidence="12" type="ORF">AAY24_10060</name>
</gene>
<feature type="binding site" evidence="8">
    <location>
        <position position="164"/>
    </location>
    <ligand>
        <name>substrate</name>
    </ligand>
</feature>
<dbReference type="FunFam" id="3.40.50.720:FF:000030">
    <property type="entry name" value="Glutamate dehydrogenase"/>
    <property type="match status" value="1"/>
</dbReference>
<dbReference type="NCBIfam" id="NF006929">
    <property type="entry name" value="PRK09414.1"/>
    <property type="match status" value="1"/>
</dbReference>
<evidence type="ECO:0000256" key="9">
    <source>
        <dbReference type="PIRSR" id="PIRSR000185-3"/>
    </source>
</evidence>
<accession>A0A0F7K0Z4</accession>
<reference evidence="12 13" key="1">
    <citation type="journal article" date="2015" name="Genome Announc.">
        <title>Complete Genome Sequence of Sedimenticola thiotaurini Strain SIP-G1, a Polyphosphate- and Polyhydroxyalkanoate-Accumulating Sulfur-Oxidizing Gammaproteobacterium Isolated from Salt Marsh Sediments.</title>
        <authorList>
            <person name="Flood B.E."/>
            <person name="Jones D.S."/>
            <person name="Bailey J.V."/>
        </authorList>
    </citation>
    <scope>NUCLEOTIDE SEQUENCE [LARGE SCALE GENOMIC DNA]</scope>
    <source>
        <strain evidence="12 13">SIP-G1</strain>
    </source>
</reference>
<dbReference type="PANTHER" id="PTHR43571:SF1">
    <property type="entry name" value="NADP-SPECIFIC GLUTAMATE DEHYDROGENASE 1-RELATED"/>
    <property type="match status" value="1"/>
</dbReference>
<evidence type="ECO:0000256" key="1">
    <source>
        <dbReference type="ARBA" id="ARBA00003868"/>
    </source>
</evidence>
<dbReference type="SUPFAM" id="SSF53223">
    <property type="entry name" value="Aminoacid dehydrogenase-like, N-terminal domain"/>
    <property type="match status" value="1"/>
</dbReference>
<feature type="binding site" evidence="8">
    <location>
        <position position="110"/>
    </location>
    <ligand>
        <name>substrate</name>
    </ligand>
</feature>
<organism evidence="12 13">
    <name type="scientific">Sedimenticola thiotaurini</name>
    <dbReference type="NCBI Taxonomy" id="1543721"/>
    <lineage>
        <taxon>Bacteria</taxon>
        <taxon>Pseudomonadati</taxon>
        <taxon>Pseudomonadota</taxon>
        <taxon>Gammaproteobacteria</taxon>
        <taxon>Chromatiales</taxon>
        <taxon>Sedimenticolaceae</taxon>
        <taxon>Sedimenticola</taxon>
    </lineage>
</organism>
<dbReference type="RefSeq" id="WP_046859576.1">
    <property type="nucleotide sequence ID" value="NZ_CP011412.1"/>
</dbReference>
<evidence type="ECO:0000256" key="5">
    <source>
        <dbReference type="ARBA" id="ARBA00048584"/>
    </source>
</evidence>
<keyword evidence="8" id="KW-0547">Nucleotide-binding</keyword>
<evidence type="ECO:0000256" key="10">
    <source>
        <dbReference type="RuleBase" id="RU004417"/>
    </source>
</evidence>
<evidence type="ECO:0000256" key="8">
    <source>
        <dbReference type="PIRSR" id="PIRSR000185-2"/>
    </source>
</evidence>
<dbReference type="InterPro" id="IPR006097">
    <property type="entry name" value="Glu/Leu/Phe/Val/Trp_DH_dimer"/>
</dbReference>
<comment type="subunit">
    <text evidence="3">Homohexamer.</text>
</comment>
<dbReference type="GO" id="GO:0006537">
    <property type="term" value="P:glutamate biosynthetic process"/>
    <property type="evidence" value="ECO:0007669"/>
    <property type="project" value="UniProtKB-ARBA"/>
</dbReference>
<dbReference type="InterPro" id="IPR050724">
    <property type="entry name" value="Glu_Leu_Phe_Val_DH"/>
</dbReference>
<comment type="catalytic activity">
    <reaction evidence="5">
        <text>L-glutamate + NADP(+) + H2O = 2-oxoglutarate + NH4(+) + NADPH + H(+)</text>
        <dbReference type="Rhea" id="RHEA:11612"/>
        <dbReference type="ChEBI" id="CHEBI:15377"/>
        <dbReference type="ChEBI" id="CHEBI:15378"/>
        <dbReference type="ChEBI" id="CHEBI:16810"/>
        <dbReference type="ChEBI" id="CHEBI:28938"/>
        <dbReference type="ChEBI" id="CHEBI:29985"/>
        <dbReference type="ChEBI" id="CHEBI:57783"/>
        <dbReference type="ChEBI" id="CHEBI:58349"/>
        <dbReference type="EC" id="1.4.1.4"/>
    </reaction>
</comment>
<dbReference type="KEGG" id="seds:AAY24_10060"/>
<dbReference type="PATRIC" id="fig|1543721.4.peg.2088"/>
<dbReference type="CDD" id="cd05313">
    <property type="entry name" value="NAD_bind_2_Glu_DH"/>
    <property type="match status" value="1"/>
</dbReference>
<evidence type="ECO:0000256" key="2">
    <source>
        <dbReference type="ARBA" id="ARBA00006382"/>
    </source>
</evidence>
<keyword evidence="4 6" id="KW-0560">Oxidoreductase</keyword>
<dbReference type="InterPro" id="IPR014362">
    <property type="entry name" value="Glu_DH"/>
</dbReference>
<dbReference type="Gene3D" id="1.10.285.10">
    <property type="entry name" value="Glutamate Dehydrogenase, chain A, domain 3"/>
    <property type="match status" value="2"/>
</dbReference>
<feature type="binding site" evidence="8">
    <location>
        <position position="239"/>
    </location>
    <ligand>
        <name>NAD(+)</name>
        <dbReference type="ChEBI" id="CHEBI:57540"/>
    </ligand>
</feature>
<dbReference type="InterPro" id="IPR006095">
    <property type="entry name" value="Glu/Leu/Phe/Val/Trp_DH"/>
</dbReference>
<dbReference type="GO" id="GO:0005829">
    <property type="term" value="C:cytosol"/>
    <property type="evidence" value="ECO:0007669"/>
    <property type="project" value="TreeGrafter"/>
</dbReference>
<dbReference type="FunFam" id="3.40.50.10860:FF:000002">
    <property type="entry name" value="Glutamate dehydrogenase"/>
    <property type="match status" value="1"/>
</dbReference>